<feature type="signal peptide" evidence="3">
    <location>
        <begin position="1"/>
        <end position="21"/>
    </location>
</feature>
<keyword evidence="3" id="KW-0732">Signal</keyword>
<evidence type="ECO:0000256" key="2">
    <source>
        <dbReference type="ARBA" id="ARBA00022737"/>
    </source>
</evidence>
<comment type="caution">
    <text evidence="5">The sequence shown here is derived from an EMBL/GenBank/DDBJ whole genome shotgun (WGS) entry which is preliminary data.</text>
</comment>
<dbReference type="SUPFAM" id="SSF50965">
    <property type="entry name" value="Galactose oxidase, central domain"/>
    <property type="match status" value="2"/>
</dbReference>
<protein>
    <submittedName>
        <fullName evidence="5">Kelch repeat-containing protein</fullName>
    </submittedName>
</protein>
<dbReference type="InterPro" id="IPR006652">
    <property type="entry name" value="Kelch_1"/>
</dbReference>
<gene>
    <name evidence="5" type="ORF">POL68_31985</name>
</gene>
<keyword evidence="2" id="KW-0677">Repeat</keyword>
<dbReference type="PANTHER" id="PTHR46344:SF27">
    <property type="entry name" value="KELCH REPEAT SUPERFAMILY PROTEIN"/>
    <property type="match status" value="1"/>
</dbReference>
<dbReference type="Proteomes" id="UP001221838">
    <property type="component" value="Unassembled WGS sequence"/>
</dbReference>
<dbReference type="CDD" id="cd00146">
    <property type="entry name" value="PKD"/>
    <property type="match status" value="1"/>
</dbReference>
<keyword evidence="6" id="KW-1185">Reference proteome</keyword>
<proteinExistence type="predicted"/>
<feature type="chain" id="PRO_5045721989" evidence="3">
    <location>
        <begin position="22"/>
        <end position="748"/>
    </location>
</feature>
<dbReference type="EMBL" id="JAQNDM010000002">
    <property type="protein sequence ID" value="MDC0713127.1"/>
    <property type="molecule type" value="Genomic_DNA"/>
</dbReference>
<dbReference type="InterPro" id="IPR035986">
    <property type="entry name" value="PKD_dom_sf"/>
</dbReference>
<dbReference type="SMART" id="SM00612">
    <property type="entry name" value="Kelch"/>
    <property type="match status" value="5"/>
</dbReference>
<evidence type="ECO:0000259" key="4">
    <source>
        <dbReference type="PROSITE" id="PS50093"/>
    </source>
</evidence>
<evidence type="ECO:0000256" key="3">
    <source>
        <dbReference type="SAM" id="SignalP"/>
    </source>
</evidence>
<dbReference type="RefSeq" id="WP_272143316.1">
    <property type="nucleotide sequence ID" value="NZ_JAQNDM010000002.1"/>
</dbReference>
<organism evidence="5 6">
    <name type="scientific">Stigmatella ashevillensis</name>
    <dbReference type="NCBI Taxonomy" id="2995309"/>
    <lineage>
        <taxon>Bacteria</taxon>
        <taxon>Pseudomonadati</taxon>
        <taxon>Myxococcota</taxon>
        <taxon>Myxococcia</taxon>
        <taxon>Myxococcales</taxon>
        <taxon>Cystobacterineae</taxon>
        <taxon>Archangiaceae</taxon>
        <taxon>Stigmatella</taxon>
    </lineage>
</organism>
<feature type="domain" description="PKD" evidence="4">
    <location>
        <begin position="143"/>
        <end position="230"/>
    </location>
</feature>
<dbReference type="InterPro" id="IPR011043">
    <property type="entry name" value="Gal_Oxase/kelch_b-propeller"/>
</dbReference>
<dbReference type="InterPro" id="IPR013783">
    <property type="entry name" value="Ig-like_fold"/>
</dbReference>
<accession>A0ABT5DHH7</accession>
<dbReference type="SUPFAM" id="SSF49299">
    <property type="entry name" value="PKD domain"/>
    <property type="match status" value="1"/>
</dbReference>
<evidence type="ECO:0000256" key="1">
    <source>
        <dbReference type="ARBA" id="ARBA00022441"/>
    </source>
</evidence>
<evidence type="ECO:0000313" key="6">
    <source>
        <dbReference type="Proteomes" id="UP001221838"/>
    </source>
</evidence>
<keyword evidence="1" id="KW-0880">Kelch repeat</keyword>
<dbReference type="PANTHER" id="PTHR46344">
    <property type="entry name" value="OS02G0202900 PROTEIN"/>
    <property type="match status" value="1"/>
</dbReference>
<reference evidence="5 6" key="1">
    <citation type="submission" date="2022-11" db="EMBL/GenBank/DDBJ databases">
        <title>Minimal conservation of predation-associated metabolite biosynthetic gene clusters underscores biosynthetic potential of Myxococcota including descriptions for ten novel species: Archangium lansinium sp. nov., Myxococcus landrumus sp. nov., Nannocystis bai.</title>
        <authorList>
            <person name="Ahearne A."/>
            <person name="Stevens C."/>
            <person name="Dowd S."/>
        </authorList>
    </citation>
    <scope>NUCLEOTIDE SEQUENCE [LARGE SCALE GENOMIC DNA]</scope>
    <source>
        <strain evidence="5 6">NCWAL01</strain>
    </source>
</reference>
<dbReference type="InterPro" id="IPR037293">
    <property type="entry name" value="Gal_Oxidase_central_sf"/>
</dbReference>
<sequence>MHQPSPLVLFSLLLALGTSCSSSPPDAVSATGAVHLAASSRQALSSSEISRVTVTSSAADMPSITIDLVQMDGVWGGVIGNIPVGAQRIFHAQAFDSAGSLQYEGHAENVTVVADEVTLVTLTLQEVAPPTPYENQAPLIDSVVAAPLGVEPGGSITLVASAHDPNPGDMLVYAWTAGAGGFSAPSEESTTWSAPSQAGPVTLTLTVIDDRGAASSVSLTVNVSAREGGAELDVRFNSHPVVVLLTSSQSNLQVGQSTVLTVSAADSDGDELSYEWSASCAGNLEGADTSAAHFTPTSLPASACNNCQLRVLVSDGRGGQTVATLSLCVAEANAVHLPPVVVRSYQSSLTARAGQQLTFEVVARDPGASLLAFTWSAVEGALGPSVDSSTTSRVTWTAPACASDGTSLSLSATVTNGFGLTASRTFSVSGLPACSPSGTWAYAGPMVEPRIYHSATLLPSGKVLATGGNGAGGNKVTAELYDPATGTWTDTGSMRIQRVTHSATLLPSGKVLVTGGHHTLTLAELYDPVSGTWASAGSTSVARENVNATLLPSGRVLVTGGASMVAEVYDPIAGTWTPTGALSLSRYGHSATLLPSGKVLVVGSSGAGGNTAEVYDPATGTWAPIGSLSFPRGYGHRATLLPSGKVLVTGGSSGGGNTAELYDPATGTWAPTGSMSVARYGHSAMLLPSGKVLVVGSSGDGWDTAELYDPTTGTWSPTMNSSQSGHTSTLLPFGKVLIVSRNPALYTP</sequence>
<dbReference type="Pfam" id="PF22352">
    <property type="entry name" value="K319L-like_PKD"/>
    <property type="match status" value="1"/>
</dbReference>
<dbReference type="Gene3D" id="2.130.10.80">
    <property type="entry name" value="Galactose oxidase/kelch, beta-propeller"/>
    <property type="match status" value="5"/>
</dbReference>
<evidence type="ECO:0000313" key="5">
    <source>
        <dbReference type="EMBL" id="MDC0713127.1"/>
    </source>
</evidence>
<dbReference type="PROSITE" id="PS50093">
    <property type="entry name" value="PKD"/>
    <property type="match status" value="1"/>
</dbReference>
<name>A0ABT5DHH7_9BACT</name>
<dbReference type="Gene3D" id="2.60.40.10">
    <property type="entry name" value="Immunoglobulins"/>
    <property type="match status" value="2"/>
</dbReference>
<dbReference type="InterPro" id="IPR000601">
    <property type="entry name" value="PKD_dom"/>
</dbReference>